<evidence type="ECO:0000313" key="9">
    <source>
        <dbReference type="Proteomes" id="UP001251528"/>
    </source>
</evidence>
<sequence length="210" mass="23185">MSDRVSATQWLAAAKHRRSVYPLKNTSAVSDDRAAEIIKEVLSFSPSSYNTQPVRISLVVGDKQKELWDLVAKEAEPVLKGAGEEVWKLMSGHFQLFGAAHGSVLFWERPQTIKEAQETHKSAAHMFAQFGEHASGMAQILVWTAFELEGVGANLQHMGAFPTVEAALRTFCGVPNDYSLKANMNYGDEIHPHPEVPSKLPSSETLNIVR</sequence>
<reference evidence="8" key="1">
    <citation type="submission" date="2023-06" db="EMBL/GenBank/DDBJ databases">
        <title>Conoideocrella luteorostrata (Hypocreales: Clavicipitaceae), a potential biocontrol fungus for elongate hemlock scale in United States Christmas tree production areas.</title>
        <authorList>
            <person name="Barrett H."/>
            <person name="Lovett B."/>
            <person name="Macias A.M."/>
            <person name="Stajich J.E."/>
            <person name="Kasson M.T."/>
        </authorList>
    </citation>
    <scope>NUCLEOTIDE SEQUENCE</scope>
    <source>
        <strain evidence="8">ARSEF 14590</strain>
    </source>
</reference>
<organism evidence="8 9">
    <name type="scientific">Conoideocrella luteorostrata</name>
    <dbReference type="NCBI Taxonomy" id="1105319"/>
    <lineage>
        <taxon>Eukaryota</taxon>
        <taxon>Fungi</taxon>
        <taxon>Dikarya</taxon>
        <taxon>Ascomycota</taxon>
        <taxon>Pezizomycotina</taxon>
        <taxon>Sordariomycetes</taxon>
        <taxon>Hypocreomycetidae</taxon>
        <taxon>Hypocreales</taxon>
        <taxon>Clavicipitaceae</taxon>
        <taxon>Conoideocrella</taxon>
    </lineage>
</organism>
<protein>
    <submittedName>
        <fullName evidence="8">Nitroreductase</fullName>
    </submittedName>
</protein>
<dbReference type="PANTHER" id="PTHR43035:SF4">
    <property type="entry name" value="NITROREDUCTASE FAMILY PROTEIN (AFU_ORTHOLOGUE AFUA_3G03530)"/>
    <property type="match status" value="1"/>
</dbReference>
<comment type="subcellular location">
    <subcellularLocation>
        <location evidence="2">Cytoplasm</location>
    </subcellularLocation>
    <subcellularLocation>
        <location evidence="1">Nucleus</location>
    </subcellularLocation>
</comment>
<dbReference type="Pfam" id="PF00881">
    <property type="entry name" value="Nitroreductase"/>
    <property type="match status" value="1"/>
</dbReference>
<dbReference type="InterPro" id="IPR033877">
    <property type="entry name" value="Frm2/Hbn1"/>
</dbReference>
<keyword evidence="9" id="KW-1185">Reference proteome</keyword>
<dbReference type="Proteomes" id="UP001251528">
    <property type="component" value="Unassembled WGS sequence"/>
</dbReference>
<dbReference type="FunFam" id="3.40.109.10:FF:000001">
    <property type="entry name" value="Nitroreductase family"/>
    <property type="match status" value="1"/>
</dbReference>
<proteinExistence type="inferred from homology"/>
<dbReference type="Gene3D" id="3.40.109.10">
    <property type="entry name" value="NADH Oxidase"/>
    <property type="match status" value="1"/>
</dbReference>
<dbReference type="AlphaFoldDB" id="A0AAJ0FZK0"/>
<feature type="domain" description="Nitroreductase" evidence="7">
    <location>
        <begin position="15"/>
        <end position="184"/>
    </location>
</feature>
<evidence type="ECO:0000256" key="5">
    <source>
        <dbReference type="ARBA" id="ARBA00023002"/>
    </source>
</evidence>
<evidence type="ECO:0000256" key="3">
    <source>
        <dbReference type="ARBA" id="ARBA00007118"/>
    </source>
</evidence>
<comment type="similarity">
    <text evidence="3">Belongs to the nitroreductase family.</text>
</comment>
<evidence type="ECO:0000256" key="1">
    <source>
        <dbReference type="ARBA" id="ARBA00004123"/>
    </source>
</evidence>
<dbReference type="GO" id="GO:0005634">
    <property type="term" value="C:nucleus"/>
    <property type="evidence" value="ECO:0007669"/>
    <property type="project" value="UniProtKB-SubCell"/>
</dbReference>
<gene>
    <name evidence="8" type="primary">HBN1</name>
    <name evidence="8" type="ORF">QQS21_007318</name>
</gene>
<keyword evidence="5" id="KW-0560">Oxidoreductase</keyword>
<comment type="caution">
    <text evidence="8">The sequence shown here is derived from an EMBL/GenBank/DDBJ whole genome shotgun (WGS) entry which is preliminary data.</text>
</comment>
<dbReference type="InterPro" id="IPR029479">
    <property type="entry name" value="Nitroreductase"/>
</dbReference>
<dbReference type="PANTHER" id="PTHR43035">
    <property type="entry name" value="FATTY ACID REPRESSION MUTANT PROTEIN 2-RELATED"/>
    <property type="match status" value="1"/>
</dbReference>
<keyword evidence="4" id="KW-0963">Cytoplasm</keyword>
<dbReference type="GO" id="GO:0016491">
    <property type="term" value="F:oxidoreductase activity"/>
    <property type="evidence" value="ECO:0007669"/>
    <property type="project" value="UniProtKB-KW"/>
</dbReference>
<evidence type="ECO:0000256" key="6">
    <source>
        <dbReference type="ARBA" id="ARBA00023242"/>
    </source>
</evidence>
<dbReference type="InterPro" id="IPR000415">
    <property type="entry name" value="Nitroreductase-like"/>
</dbReference>
<dbReference type="GO" id="GO:0005737">
    <property type="term" value="C:cytoplasm"/>
    <property type="evidence" value="ECO:0007669"/>
    <property type="project" value="UniProtKB-SubCell"/>
</dbReference>
<dbReference type="GO" id="GO:0034599">
    <property type="term" value="P:cellular response to oxidative stress"/>
    <property type="evidence" value="ECO:0007669"/>
    <property type="project" value="InterPro"/>
</dbReference>
<evidence type="ECO:0000313" key="8">
    <source>
        <dbReference type="EMBL" id="KAK2594960.1"/>
    </source>
</evidence>
<accession>A0AAJ0FZK0</accession>
<evidence type="ECO:0000256" key="4">
    <source>
        <dbReference type="ARBA" id="ARBA00022490"/>
    </source>
</evidence>
<dbReference type="SUPFAM" id="SSF55469">
    <property type="entry name" value="FMN-dependent nitroreductase-like"/>
    <property type="match status" value="1"/>
</dbReference>
<evidence type="ECO:0000256" key="2">
    <source>
        <dbReference type="ARBA" id="ARBA00004496"/>
    </source>
</evidence>
<name>A0AAJ0FZK0_9HYPO</name>
<dbReference type="EMBL" id="JASWJB010000148">
    <property type="protein sequence ID" value="KAK2594960.1"/>
    <property type="molecule type" value="Genomic_DNA"/>
</dbReference>
<keyword evidence="6" id="KW-0539">Nucleus</keyword>
<evidence type="ECO:0000259" key="7">
    <source>
        <dbReference type="Pfam" id="PF00881"/>
    </source>
</evidence>